<dbReference type="CDD" id="cd11372">
    <property type="entry name" value="RNase_PH_RRP46"/>
    <property type="match status" value="1"/>
</dbReference>
<keyword evidence="3" id="KW-0698">rRNA processing</keyword>
<dbReference type="SUPFAM" id="SSF55666">
    <property type="entry name" value="Ribonuclease PH domain 2-like"/>
    <property type="match status" value="1"/>
</dbReference>
<dbReference type="GO" id="GO:0071028">
    <property type="term" value="P:nuclear mRNA surveillance"/>
    <property type="evidence" value="ECO:0007669"/>
    <property type="project" value="TreeGrafter"/>
</dbReference>
<keyword evidence="4" id="KW-0271">Exosome</keyword>
<dbReference type="PANTHER" id="PTHR11953:SF1">
    <property type="entry name" value="EXOSOME COMPLEX COMPONENT RRP46"/>
    <property type="match status" value="1"/>
</dbReference>
<dbReference type="GO" id="GO:0005730">
    <property type="term" value="C:nucleolus"/>
    <property type="evidence" value="ECO:0007669"/>
    <property type="project" value="TreeGrafter"/>
</dbReference>
<dbReference type="Pfam" id="PF01138">
    <property type="entry name" value="RNase_PH"/>
    <property type="match status" value="1"/>
</dbReference>
<keyword evidence="5" id="KW-0539">Nucleus</keyword>
<evidence type="ECO:0000256" key="5">
    <source>
        <dbReference type="ARBA" id="ARBA00023242"/>
    </source>
</evidence>
<dbReference type="GO" id="GO:0000176">
    <property type="term" value="C:nuclear exosome (RNase complex)"/>
    <property type="evidence" value="ECO:0007669"/>
    <property type="project" value="TreeGrafter"/>
</dbReference>
<reference evidence="7 8" key="1">
    <citation type="journal article" date="2019" name="New Phytol.">
        <title>Comparative genomics reveals unique wood-decay strategies and fruiting body development in the Schizophyllaceae.</title>
        <authorList>
            <person name="Almasi E."/>
            <person name="Sahu N."/>
            <person name="Krizsan K."/>
            <person name="Balint B."/>
            <person name="Kovacs G.M."/>
            <person name="Kiss B."/>
            <person name="Cseklye J."/>
            <person name="Drula E."/>
            <person name="Henrissat B."/>
            <person name="Nagy I."/>
            <person name="Chovatia M."/>
            <person name="Adam C."/>
            <person name="LaButti K."/>
            <person name="Lipzen A."/>
            <person name="Riley R."/>
            <person name="Grigoriev I.V."/>
            <person name="Nagy L.G."/>
        </authorList>
    </citation>
    <scope>NUCLEOTIDE SEQUENCE [LARGE SCALE GENOMIC DNA]</scope>
    <source>
        <strain evidence="7 8">NL-1724</strain>
    </source>
</reference>
<dbReference type="GO" id="GO:0003723">
    <property type="term" value="F:RNA binding"/>
    <property type="evidence" value="ECO:0007669"/>
    <property type="project" value="TreeGrafter"/>
</dbReference>
<feature type="domain" description="Exoribonuclease phosphorolytic" evidence="6">
    <location>
        <begin position="12"/>
        <end position="134"/>
    </location>
</feature>
<proteinExistence type="inferred from homology"/>
<dbReference type="GO" id="GO:0071051">
    <property type="term" value="P:poly(A)-dependent snoRNA 3'-end processing"/>
    <property type="evidence" value="ECO:0007669"/>
    <property type="project" value="TreeGrafter"/>
</dbReference>
<comment type="subcellular location">
    <subcellularLocation>
        <location evidence="1">Nucleus</location>
    </subcellularLocation>
</comment>
<dbReference type="InterPro" id="IPR001247">
    <property type="entry name" value="ExoRNase_PH_dom1"/>
</dbReference>
<evidence type="ECO:0000256" key="1">
    <source>
        <dbReference type="ARBA" id="ARBA00004123"/>
    </source>
</evidence>
<protein>
    <submittedName>
        <fullName evidence="7">3' exoribonuclease family, domain 1-domain-containing protein</fullName>
    </submittedName>
</protein>
<organism evidence="7 8">
    <name type="scientific">Schizophyllum amplum</name>
    <dbReference type="NCBI Taxonomy" id="97359"/>
    <lineage>
        <taxon>Eukaryota</taxon>
        <taxon>Fungi</taxon>
        <taxon>Dikarya</taxon>
        <taxon>Basidiomycota</taxon>
        <taxon>Agaricomycotina</taxon>
        <taxon>Agaricomycetes</taxon>
        <taxon>Agaricomycetidae</taxon>
        <taxon>Agaricales</taxon>
        <taxon>Schizophyllaceae</taxon>
        <taxon>Schizophyllum</taxon>
    </lineage>
</organism>
<dbReference type="PANTHER" id="PTHR11953">
    <property type="entry name" value="EXOSOME COMPLEX COMPONENT"/>
    <property type="match status" value="1"/>
</dbReference>
<dbReference type="Proteomes" id="UP000320762">
    <property type="component" value="Unassembled WGS sequence"/>
</dbReference>
<name>A0A550CDK7_9AGAR</name>
<dbReference type="GO" id="GO:0016075">
    <property type="term" value="P:rRNA catabolic process"/>
    <property type="evidence" value="ECO:0007669"/>
    <property type="project" value="TreeGrafter"/>
</dbReference>
<dbReference type="GO" id="GO:0000177">
    <property type="term" value="C:cytoplasmic exosome (RNase complex)"/>
    <property type="evidence" value="ECO:0007669"/>
    <property type="project" value="TreeGrafter"/>
</dbReference>
<keyword evidence="8" id="KW-1185">Reference proteome</keyword>
<dbReference type="InterPro" id="IPR027408">
    <property type="entry name" value="PNPase/RNase_PH_dom_sf"/>
</dbReference>
<dbReference type="EMBL" id="VDMD01000011">
    <property type="protein sequence ID" value="TRM62895.1"/>
    <property type="molecule type" value="Genomic_DNA"/>
</dbReference>
<comment type="similarity">
    <text evidence="2">Belongs to the RNase PH family.</text>
</comment>
<sequence>MHRSGGRQESDSREISISFDGLARVDGSARLSFGDTTALASASGPIEVRLAAEQPARATFEVNIRPISNVAATEAKSLAVAVRAALSPAVFLHQYPRTLLQLMIQALSPARAKQDDGLLAAMINAGSLALLNAGSVAMRGVVCAVPVARISDGTSTSLVVDPDVDELTRALGSGCFAFLFSSAPTADCVWMHWRNAAGAPLEKDLPAIRDFARNGARTILAAMKICCRQMGSRALMKPLSSADIAMDSNSDTSDEEMDS</sequence>
<evidence type="ECO:0000313" key="7">
    <source>
        <dbReference type="EMBL" id="TRM62895.1"/>
    </source>
</evidence>
<dbReference type="GO" id="GO:0034475">
    <property type="term" value="P:U4 snRNA 3'-end processing"/>
    <property type="evidence" value="ECO:0007669"/>
    <property type="project" value="TreeGrafter"/>
</dbReference>
<dbReference type="GO" id="GO:0006364">
    <property type="term" value="P:rRNA processing"/>
    <property type="evidence" value="ECO:0007669"/>
    <property type="project" value="UniProtKB-KW"/>
</dbReference>
<gene>
    <name evidence="7" type="ORF">BD626DRAFT_403622</name>
</gene>
<accession>A0A550CDK7</accession>
<dbReference type="AlphaFoldDB" id="A0A550CDK7"/>
<dbReference type="STRING" id="97359.A0A550CDK7"/>
<dbReference type="InterPro" id="IPR036345">
    <property type="entry name" value="ExoRNase_PH_dom2_sf"/>
</dbReference>
<dbReference type="InterPro" id="IPR020568">
    <property type="entry name" value="Ribosomal_Su5_D2-typ_SF"/>
</dbReference>
<evidence type="ECO:0000313" key="8">
    <source>
        <dbReference type="Proteomes" id="UP000320762"/>
    </source>
</evidence>
<dbReference type="InterPro" id="IPR050080">
    <property type="entry name" value="RNase_PH"/>
</dbReference>
<evidence type="ECO:0000256" key="4">
    <source>
        <dbReference type="ARBA" id="ARBA00022835"/>
    </source>
</evidence>
<comment type="caution">
    <text evidence="7">The sequence shown here is derived from an EMBL/GenBank/DDBJ whole genome shotgun (WGS) entry which is preliminary data.</text>
</comment>
<evidence type="ECO:0000256" key="2">
    <source>
        <dbReference type="ARBA" id="ARBA00006678"/>
    </source>
</evidence>
<evidence type="ECO:0000256" key="3">
    <source>
        <dbReference type="ARBA" id="ARBA00022552"/>
    </source>
</evidence>
<dbReference type="OrthoDB" id="27298at2759"/>
<evidence type="ECO:0000259" key="6">
    <source>
        <dbReference type="Pfam" id="PF01138"/>
    </source>
</evidence>
<dbReference type="Gene3D" id="3.30.230.70">
    <property type="entry name" value="GHMP Kinase, N-terminal domain"/>
    <property type="match status" value="1"/>
</dbReference>
<dbReference type="SUPFAM" id="SSF54211">
    <property type="entry name" value="Ribosomal protein S5 domain 2-like"/>
    <property type="match status" value="1"/>
</dbReference>